<dbReference type="SUPFAM" id="SSF53474">
    <property type="entry name" value="alpha/beta-Hydrolases"/>
    <property type="match status" value="1"/>
</dbReference>
<dbReference type="Pfam" id="PF05057">
    <property type="entry name" value="DUF676"/>
    <property type="match status" value="1"/>
</dbReference>
<evidence type="ECO:0000313" key="3">
    <source>
        <dbReference type="EMBL" id="KAG0579601.1"/>
    </source>
</evidence>
<dbReference type="AlphaFoldDB" id="A0A8T0IA02"/>
<dbReference type="PANTHER" id="PTHR12482">
    <property type="entry name" value="LIPASE ROG1-RELATED-RELATED"/>
    <property type="match status" value="1"/>
</dbReference>
<evidence type="ECO:0000313" key="4">
    <source>
        <dbReference type="Proteomes" id="UP000822688"/>
    </source>
</evidence>
<dbReference type="Proteomes" id="UP000822688">
    <property type="component" value="Chromosome 4"/>
</dbReference>
<keyword evidence="4" id="KW-1185">Reference proteome</keyword>
<dbReference type="InterPro" id="IPR029058">
    <property type="entry name" value="AB_hydrolase_fold"/>
</dbReference>
<reference evidence="3" key="1">
    <citation type="submission" date="2020-06" db="EMBL/GenBank/DDBJ databases">
        <title>WGS assembly of Ceratodon purpureus strain R40.</title>
        <authorList>
            <person name="Carey S.B."/>
            <person name="Jenkins J."/>
            <person name="Shu S."/>
            <person name="Lovell J.T."/>
            <person name="Sreedasyam A."/>
            <person name="Maumus F."/>
            <person name="Tiley G.P."/>
            <person name="Fernandez-Pozo N."/>
            <person name="Barry K."/>
            <person name="Chen C."/>
            <person name="Wang M."/>
            <person name="Lipzen A."/>
            <person name="Daum C."/>
            <person name="Saski C.A."/>
            <person name="Payton A.C."/>
            <person name="Mcbreen J.C."/>
            <person name="Conrad R.E."/>
            <person name="Kollar L.M."/>
            <person name="Olsson S."/>
            <person name="Huttunen S."/>
            <person name="Landis J.B."/>
            <person name="Wickett N.J."/>
            <person name="Johnson M.G."/>
            <person name="Rensing S.A."/>
            <person name="Grimwood J."/>
            <person name="Schmutz J."/>
            <person name="Mcdaniel S.F."/>
        </authorList>
    </citation>
    <scope>NUCLEOTIDE SEQUENCE</scope>
    <source>
        <strain evidence="3">R40</strain>
    </source>
</reference>
<proteinExistence type="predicted"/>
<feature type="region of interest" description="Disordered" evidence="1">
    <location>
        <begin position="79"/>
        <end position="100"/>
    </location>
</feature>
<dbReference type="InterPro" id="IPR044294">
    <property type="entry name" value="Lipase-like"/>
</dbReference>
<protein>
    <recommendedName>
        <fullName evidence="2">DUF676 domain-containing protein</fullName>
    </recommendedName>
</protein>
<evidence type="ECO:0000256" key="1">
    <source>
        <dbReference type="SAM" id="MobiDB-lite"/>
    </source>
</evidence>
<gene>
    <name evidence="3" type="ORF">KC19_4G109700</name>
</gene>
<organism evidence="3 4">
    <name type="scientific">Ceratodon purpureus</name>
    <name type="common">Fire moss</name>
    <name type="synonym">Dicranum purpureum</name>
    <dbReference type="NCBI Taxonomy" id="3225"/>
    <lineage>
        <taxon>Eukaryota</taxon>
        <taxon>Viridiplantae</taxon>
        <taxon>Streptophyta</taxon>
        <taxon>Embryophyta</taxon>
        <taxon>Bryophyta</taxon>
        <taxon>Bryophytina</taxon>
        <taxon>Bryopsida</taxon>
        <taxon>Dicranidae</taxon>
        <taxon>Pseudoditrichales</taxon>
        <taxon>Ditrichaceae</taxon>
        <taxon>Ceratodon</taxon>
    </lineage>
</organism>
<feature type="compositionally biased region" description="Low complexity" evidence="1">
    <location>
        <begin position="79"/>
        <end position="90"/>
    </location>
</feature>
<comment type="caution">
    <text evidence="3">The sequence shown here is derived from an EMBL/GenBank/DDBJ whole genome shotgun (WGS) entry which is preliminary data.</text>
</comment>
<feature type="domain" description="DUF676" evidence="2">
    <location>
        <begin position="106"/>
        <end position="306"/>
    </location>
</feature>
<dbReference type="InterPro" id="IPR007751">
    <property type="entry name" value="DUF676_lipase-like"/>
</dbReference>
<accession>A0A8T0IA02</accession>
<dbReference type="PANTHER" id="PTHR12482:SF11">
    <property type="entry name" value="LIPASE YOR059C ISOFORM X1"/>
    <property type="match status" value="1"/>
</dbReference>
<dbReference type="EMBL" id="CM026424">
    <property type="protein sequence ID" value="KAG0579601.1"/>
    <property type="molecule type" value="Genomic_DNA"/>
</dbReference>
<dbReference type="Gene3D" id="3.40.50.1820">
    <property type="entry name" value="alpha/beta hydrolase"/>
    <property type="match status" value="1"/>
</dbReference>
<sequence length="442" mass="48437">MIMAVQAGINVLVCPLPSSGSAVKSVLPGAAGLLTRKNNNLGRRCWEPVTVSCELRSAKPVSQDARGMVQSGELLGSSIGASSASSSGTSVTINRNQKRRQGRSLAEHLLVLVHGINAGPKDWDDVTEVLQSELGSSFLIHASSANPTFQTFVGVDLAGKRLADEVWQIVKMKPGLKRISFVAHSLGGLFQRYAVASLYNPKDSTIAGLEPVQFVTIATPHLGMRGSKSLPMAFGMPVLEELAAIFTVGRTARQLFLTDGESNESPLLLRMATDCNEGRFISALRAFNSRVTYANVTFDQMVGWRTSSIRRETELTAPPNRSLDGYRHIVSETFCPAVESTKPKFQPETARKKAIAQIAPRSSIRVSYHETVEEEMIRGLQQVSWNKVDMNFHSATIPFLAHNHFHVKYVWPVQFEGAGLIAHIKDSIKRLEHENCMDNLGE</sequence>
<evidence type="ECO:0000259" key="2">
    <source>
        <dbReference type="Pfam" id="PF05057"/>
    </source>
</evidence>
<name>A0A8T0IA02_CERPU</name>